<name>A0A5C2H5H6_9BACT</name>
<dbReference type="RefSeq" id="WP_188353755.1">
    <property type="nucleotide sequence ID" value="NZ_BMEF01000012.1"/>
</dbReference>
<accession>A0A5C2H5H6</accession>
<dbReference type="AlphaFoldDB" id="A0A5C2H5H6"/>
<sequence length="194" mass="23355">MGLFKGFIKQIIKKVTKLSRPTFSLIENELVFKIDSDNFYKYQLQNIEIKTRHDSYVLDAYTLNCENLYLEYIHLDQDVDWIGLSYPYYLELLKKKLAVRNIVKLEEKEFGHYTFYTYEINNKYIINIIHIYEISKDIFILDKKSDLYIQLIKQFDLDYKYNFDKTFLPTQDINFSLVKNNSIQNYFCMQGGEG</sequence>
<evidence type="ECO:0000313" key="2">
    <source>
        <dbReference type="Proteomes" id="UP000322726"/>
    </source>
</evidence>
<protein>
    <submittedName>
        <fullName evidence="1">Uncharacterized protein</fullName>
    </submittedName>
</protein>
<dbReference type="EMBL" id="CP035928">
    <property type="protein sequence ID" value="QEP34063.1"/>
    <property type="molecule type" value="Genomic_DNA"/>
</dbReference>
<gene>
    <name evidence="1" type="ORF">APAC_0926</name>
</gene>
<reference evidence="1" key="1">
    <citation type="submission" date="2019-09" db="EMBL/GenBank/DDBJ databases">
        <title>Complete genome sequencing of four Arcobacter species reveals a diverse suite of mobile elements.</title>
        <authorList>
            <person name="Miller W.G."/>
            <person name="Yee E."/>
            <person name="Bono J.L."/>
        </authorList>
    </citation>
    <scope>NUCLEOTIDE SEQUENCE [LARGE SCALE GENOMIC DNA]</scope>
    <source>
        <strain evidence="1">LMG 26638</strain>
    </source>
</reference>
<dbReference type="Proteomes" id="UP000322726">
    <property type="component" value="Chromosome"/>
</dbReference>
<keyword evidence="2" id="KW-1185">Reference proteome</keyword>
<organism evidence="1 2">
    <name type="scientific">Malaciobacter pacificus</name>
    <dbReference type="NCBI Taxonomy" id="1080223"/>
    <lineage>
        <taxon>Bacteria</taxon>
        <taxon>Pseudomonadati</taxon>
        <taxon>Campylobacterota</taxon>
        <taxon>Epsilonproteobacteria</taxon>
        <taxon>Campylobacterales</taxon>
        <taxon>Arcobacteraceae</taxon>
        <taxon>Malaciobacter</taxon>
    </lineage>
</organism>
<dbReference type="KEGG" id="apai:APAC_0926"/>
<evidence type="ECO:0000313" key="1">
    <source>
        <dbReference type="EMBL" id="QEP34063.1"/>
    </source>
</evidence>
<reference evidence="1" key="2">
    <citation type="submission" date="2019-09" db="EMBL/GenBank/DDBJ databases">
        <title>Taxonomic note: a critical rebuttal of the proposed division of the genus Arcobacter into six genera, emended descriptions of Arcobacter anaerophilus and the genus Arcobacter, and an assessment of genus-level boundaries for Epsilonproteobacteria using in silico genomic comparator tools.</title>
        <authorList>
            <person name="On S.L.W."/>
            <person name="Miller W.G."/>
            <person name="Biggs P."/>
            <person name="Cornelius A."/>
            <person name="Vandamme P."/>
        </authorList>
    </citation>
    <scope>NUCLEOTIDE SEQUENCE [LARGE SCALE GENOMIC DNA]</scope>
    <source>
        <strain evidence="1">LMG 26638</strain>
    </source>
</reference>
<proteinExistence type="predicted"/>